<dbReference type="EMBL" id="CAMXCT030005101">
    <property type="protein sequence ID" value="CAL4798717.1"/>
    <property type="molecule type" value="Genomic_DNA"/>
</dbReference>
<reference evidence="3" key="2">
    <citation type="submission" date="2024-04" db="EMBL/GenBank/DDBJ databases">
        <authorList>
            <person name="Chen Y."/>
            <person name="Shah S."/>
            <person name="Dougan E. K."/>
            <person name="Thang M."/>
            <person name="Chan C."/>
        </authorList>
    </citation>
    <scope>NUCLEOTIDE SEQUENCE [LARGE SCALE GENOMIC DNA]</scope>
</reference>
<dbReference type="Proteomes" id="UP001152797">
    <property type="component" value="Unassembled WGS sequence"/>
</dbReference>
<evidence type="ECO:0000313" key="5">
    <source>
        <dbReference type="Proteomes" id="UP001152797"/>
    </source>
</evidence>
<evidence type="ECO:0000313" key="2">
    <source>
        <dbReference type="EMBL" id="CAI4011405.1"/>
    </source>
</evidence>
<gene>
    <name evidence="2" type="ORF">C1SCF055_LOCUS36575</name>
</gene>
<keyword evidence="5" id="KW-1185">Reference proteome</keyword>
<evidence type="ECO:0000313" key="3">
    <source>
        <dbReference type="EMBL" id="CAL1164780.1"/>
    </source>
</evidence>
<dbReference type="SUPFAM" id="SSF55729">
    <property type="entry name" value="Acyl-CoA N-acyltransferases (Nat)"/>
    <property type="match status" value="1"/>
</dbReference>
<dbReference type="EMBL" id="CAMXCT020005101">
    <property type="protein sequence ID" value="CAL1164780.1"/>
    <property type="molecule type" value="Genomic_DNA"/>
</dbReference>
<feature type="region of interest" description="Disordered" evidence="1">
    <location>
        <begin position="484"/>
        <end position="503"/>
    </location>
</feature>
<dbReference type="EMBL" id="CAMXCT010005101">
    <property type="protein sequence ID" value="CAI4011405.1"/>
    <property type="molecule type" value="Genomic_DNA"/>
</dbReference>
<evidence type="ECO:0000256" key="1">
    <source>
        <dbReference type="SAM" id="MobiDB-lite"/>
    </source>
</evidence>
<proteinExistence type="predicted"/>
<name>A0A9P1DJH8_9DINO</name>
<protein>
    <submittedName>
        <fullName evidence="4">N-acetyltransferase domain-containing protein</fullName>
    </submittedName>
</protein>
<evidence type="ECO:0000313" key="4">
    <source>
        <dbReference type="EMBL" id="CAL4798717.1"/>
    </source>
</evidence>
<dbReference type="AlphaFoldDB" id="A0A9P1DJH8"/>
<feature type="compositionally biased region" description="Basic and acidic residues" evidence="1">
    <location>
        <begin position="491"/>
        <end position="503"/>
    </location>
</feature>
<comment type="caution">
    <text evidence="2">The sequence shown here is derived from an EMBL/GenBank/DDBJ whole genome shotgun (WGS) entry which is preliminary data.</text>
</comment>
<reference evidence="2" key="1">
    <citation type="submission" date="2022-10" db="EMBL/GenBank/DDBJ databases">
        <authorList>
            <person name="Chen Y."/>
            <person name="Dougan E. K."/>
            <person name="Chan C."/>
            <person name="Rhodes N."/>
            <person name="Thang M."/>
        </authorList>
    </citation>
    <scope>NUCLEOTIDE SEQUENCE</scope>
</reference>
<dbReference type="InterPro" id="IPR016181">
    <property type="entry name" value="Acyl_CoA_acyltransferase"/>
</dbReference>
<dbReference type="OrthoDB" id="10411168at2759"/>
<accession>A0A9P1DJH8</accession>
<dbReference type="Gene3D" id="3.40.630.30">
    <property type="match status" value="1"/>
</dbReference>
<sequence length="503" mass="56079">MDASRPAMALQALQVAQAPRPKARPERQPVPRSLAPLTLASSAVISAGWPGRNCLKAQCRSAVRRSAATVVKEVKEVKDELRGEVKRPIEGDVIAKFDHGCLVMWLLPQQALQLATWLSEWEGEAFGNQETNFWRQRMIVAMKSRLEKLAFDPGSEAGDEAPFQVYSVHNSSNSSKPLAVAMVSTRSFNLEPLTALHLDHIVNSPEPQSKGFGATLLQGLVQRAAMSKQVLVIEPQSPGLEAYFTRLGFRHIKEVDPYLWIPSGPLDQEVSLRYVLLEDADHERLLAAFKRPPEWTGVTEQFYMASRQDTSSLDVLALFTCSRATYRRGFARRMRREKPSAPYKVDVVEEVDLSEIMAIMRSPEKLEEVSWASAEGFGQGPWTSLPGNFSGVGRCSVSQKAFPLPGLHPSLGKIDFVVESLEWQMRRDPVYSVSITCTLGILAEVLEVARDFFNTFRIRAAFHHNPLAWDIEVVQSDGLALASMESPPLPGDEKKRPDDLDIF</sequence>
<organism evidence="2">
    <name type="scientific">Cladocopium goreaui</name>
    <dbReference type="NCBI Taxonomy" id="2562237"/>
    <lineage>
        <taxon>Eukaryota</taxon>
        <taxon>Sar</taxon>
        <taxon>Alveolata</taxon>
        <taxon>Dinophyceae</taxon>
        <taxon>Suessiales</taxon>
        <taxon>Symbiodiniaceae</taxon>
        <taxon>Cladocopium</taxon>
    </lineage>
</organism>